<evidence type="ECO:0000313" key="7">
    <source>
        <dbReference type="EMBL" id="CAI9093957.1"/>
    </source>
</evidence>
<dbReference type="EMBL" id="OX459119">
    <property type="protein sequence ID" value="CAI9093957.1"/>
    <property type="molecule type" value="Genomic_DNA"/>
</dbReference>
<dbReference type="FunFam" id="3.40.50.1360:FF:000005">
    <property type="entry name" value="6-phosphogluconolactonase"/>
    <property type="match status" value="1"/>
</dbReference>
<dbReference type="GO" id="GO:0006098">
    <property type="term" value="P:pentose-phosphate shunt"/>
    <property type="evidence" value="ECO:0007669"/>
    <property type="project" value="InterPro"/>
</dbReference>
<dbReference type="GO" id="GO:0017057">
    <property type="term" value="F:6-phosphogluconolactonase activity"/>
    <property type="evidence" value="ECO:0007669"/>
    <property type="project" value="UniProtKB-EC"/>
</dbReference>
<comment type="similarity">
    <text evidence="3 5">Belongs to the glucosamine/galactosamine-6-phosphate isomerase family. 6-phosphogluconolactonase subfamily.</text>
</comment>
<gene>
    <name evidence="7" type="ORF">OLC1_LOCUS5243</name>
</gene>
<evidence type="ECO:0000256" key="2">
    <source>
        <dbReference type="ARBA" id="ARBA00004961"/>
    </source>
</evidence>
<dbReference type="EC" id="3.1.1.31" evidence="5"/>
<dbReference type="Proteomes" id="UP001161247">
    <property type="component" value="Chromosome 2"/>
</dbReference>
<dbReference type="PANTHER" id="PTHR11054:SF9">
    <property type="entry name" value="6-PHOSPHOGLUCONOLACTONASE-RELATED"/>
    <property type="match status" value="1"/>
</dbReference>
<dbReference type="InterPro" id="IPR039104">
    <property type="entry name" value="6PGL"/>
</dbReference>
<name>A0AAV1CH92_OLDCO</name>
<dbReference type="InterPro" id="IPR006148">
    <property type="entry name" value="Glc/Gal-6P_isomerase"/>
</dbReference>
<dbReference type="InterPro" id="IPR037171">
    <property type="entry name" value="NagB/RpiA_transferase-like"/>
</dbReference>
<dbReference type="CDD" id="cd01400">
    <property type="entry name" value="6PGL"/>
    <property type="match status" value="1"/>
</dbReference>
<keyword evidence="4" id="KW-0378">Hydrolase</keyword>
<evidence type="ECO:0000256" key="1">
    <source>
        <dbReference type="ARBA" id="ARBA00000832"/>
    </source>
</evidence>
<comment type="pathway">
    <text evidence="2">Carbohydrate degradation; pentose phosphate pathway; D-ribulose 5-phosphate from D-glucose 6-phosphate (oxidative stage): step 2/3.</text>
</comment>
<protein>
    <recommendedName>
        <fullName evidence="5">Probable 6-phosphogluconolactonase</fullName>
        <ecNumber evidence="5">3.1.1.31</ecNumber>
    </recommendedName>
</protein>
<feature type="domain" description="Glucosamine/galactosamine-6-phosphate isomerase" evidence="6">
    <location>
        <begin position="73"/>
        <end position="300"/>
    </location>
</feature>
<accession>A0AAV1CH92</accession>
<organism evidence="7 8">
    <name type="scientific">Oldenlandia corymbosa var. corymbosa</name>
    <dbReference type="NCBI Taxonomy" id="529605"/>
    <lineage>
        <taxon>Eukaryota</taxon>
        <taxon>Viridiplantae</taxon>
        <taxon>Streptophyta</taxon>
        <taxon>Embryophyta</taxon>
        <taxon>Tracheophyta</taxon>
        <taxon>Spermatophyta</taxon>
        <taxon>Magnoliopsida</taxon>
        <taxon>eudicotyledons</taxon>
        <taxon>Gunneridae</taxon>
        <taxon>Pentapetalae</taxon>
        <taxon>asterids</taxon>
        <taxon>lamiids</taxon>
        <taxon>Gentianales</taxon>
        <taxon>Rubiaceae</taxon>
        <taxon>Rubioideae</taxon>
        <taxon>Spermacoceae</taxon>
        <taxon>Hedyotis-Oldenlandia complex</taxon>
        <taxon>Oldenlandia</taxon>
    </lineage>
</organism>
<sequence length="310" mass="34581">MSYPIYTPPVILLPLVRIYILGLRLALSSSRNHFPTPEVQFFKLIKTSKIDTNRKKSMAACSGKKTEKIILKTEDDVAKALAEYTADLSRRFIKEKGSFTVVLSGGTLIDTMRYLTESPYKESVEWSKWSIFWLDERVVPKTSDDSNYKLAMDGFLSKVPIPEANILAIDDTKSKPSDAADDYEARLKDWVDKKILPLSSDNFPKHDLMLLGMGPDGHVASLFPNRTQQFETQRWVTFILDSPKPPPPRITYTFPVINAASEIAMVVTGAELADAVKNVLGTPNSTLPAAKVRPEGLLTWFLDQPAASGL</sequence>
<evidence type="ECO:0000259" key="6">
    <source>
        <dbReference type="Pfam" id="PF01182"/>
    </source>
</evidence>
<reference evidence="7" key="1">
    <citation type="submission" date="2023-03" db="EMBL/GenBank/DDBJ databases">
        <authorList>
            <person name="Julca I."/>
        </authorList>
    </citation>
    <scope>NUCLEOTIDE SEQUENCE</scope>
</reference>
<proteinExistence type="inferred from homology"/>
<dbReference type="AlphaFoldDB" id="A0AAV1CH92"/>
<evidence type="ECO:0000256" key="3">
    <source>
        <dbReference type="ARBA" id="ARBA00010662"/>
    </source>
</evidence>
<dbReference type="Gene3D" id="3.40.50.1360">
    <property type="match status" value="1"/>
</dbReference>
<comment type="catalytic activity">
    <reaction evidence="1 5">
        <text>6-phospho-D-glucono-1,5-lactone + H2O = 6-phospho-D-gluconate + H(+)</text>
        <dbReference type="Rhea" id="RHEA:12556"/>
        <dbReference type="ChEBI" id="CHEBI:15377"/>
        <dbReference type="ChEBI" id="CHEBI:15378"/>
        <dbReference type="ChEBI" id="CHEBI:57955"/>
        <dbReference type="ChEBI" id="CHEBI:58759"/>
        <dbReference type="EC" id="3.1.1.31"/>
    </reaction>
</comment>
<dbReference type="NCBIfam" id="TIGR01198">
    <property type="entry name" value="pgl"/>
    <property type="match status" value="1"/>
</dbReference>
<dbReference type="GO" id="GO:0005975">
    <property type="term" value="P:carbohydrate metabolic process"/>
    <property type="evidence" value="ECO:0007669"/>
    <property type="project" value="InterPro"/>
</dbReference>
<evidence type="ECO:0000313" key="8">
    <source>
        <dbReference type="Proteomes" id="UP001161247"/>
    </source>
</evidence>
<dbReference type="Pfam" id="PF01182">
    <property type="entry name" value="Glucosamine_iso"/>
    <property type="match status" value="1"/>
</dbReference>
<evidence type="ECO:0000256" key="4">
    <source>
        <dbReference type="ARBA" id="ARBA00022801"/>
    </source>
</evidence>
<dbReference type="InterPro" id="IPR005900">
    <property type="entry name" value="6-phosphogluconolactonase_DevB"/>
</dbReference>
<evidence type="ECO:0000256" key="5">
    <source>
        <dbReference type="RuleBase" id="RU365095"/>
    </source>
</evidence>
<dbReference type="PANTHER" id="PTHR11054">
    <property type="entry name" value="6-PHOSPHOGLUCONOLACTONASE"/>
    <property type="match status" value="1"/>
</dbReference>
<dbReference type="SUPFAM" id="SSF100950">
    <property type="entry name" value="NagB/RpiA/CoA transferase-like"/>
    <property type="match status" value="1"/>
</dbReference>
<keyword evidence="8" id="KW-1185">Reference proteome</keyword>